<sequence length="90" mass="10108">MLITQGLVLGTVLMSHRPDHATDVLNRTNTKPSAPGGAALRRRLSHVSRGRTGGEDYFILYRLLGSRLGDVGFCGYLRLNKRVSERRNWK</sequence>
<proteinExistence type="predicted"/>
<organism evidence="1 2">
    <name type="scientific">Theobroma cacao</name>
    <name type="common">Cacao</name>
    <name type="synonym">Cocoa</name>
    <dbReference type="NCBI Taxonomy" id="3641"/>
    <lineage>
        <taxon>Eukaryota</taxon>
        <taxon>Viridiplantae</taxon>
        <taxon>Streptophyta</taxon>
        <taxon>Embryophyta</taxon>
        <taxon>Tracheophyta</taxon>
        <taxon>Spermatophyta</taxon>
        <taxon>Magnoliopsida</taxon>
        <taxon>eudicotyledons</taxon>
        <taxon>Gunneridae</taxon>
        <taxon>Pentapetalae</taxon>
        <taxon>rosids</taxon>
        <taxon>malvids</taxon>
        <taxon>Malvales</taxon>
        <taxon>Malvaceae</taxon>
        <taxon>Byttnerioideae</taxon>
        <taxon>Theobroma</taxon>
    </lineage>
</organism>
<keyword evidence="2" id="KW-1185">Reference proteome</keyword>
<dbReference type="Proteomes" id="UP000026915">
    <property type="component" value="Chromosome 10"/>
</dbReference>
<dbReference type="Gramene" id="EOY18028">
    <property type="protein sequence ID" value="EOY18028"/>
    <property type="gene ID" value="TCM_042696"/>
</dbReference>
<dbReference type="InParanoid" id="A0A061FM80"/>
<name>A0A061FM80_THECC</name>
<dbReference type="HOGENOM" id="CLU_2445209_0_0_1"/>
<dbReference type="EMBL" id="CM001888">
    <property type="protein sequence ID" value="EOY18028.1"/>
    <property type="molecule type" value="Genomic_DNA"/>
</dbReference>
<evidence type="ECO:0000313" key="2">
    <source>
        <dbReference type="Proteomes" id="UP000026915"/>
    </source>
</evidence>
<protein>
    <submittedName>
        <fullName evidence="1">Uncharacterized protein</fullName>
    </submittedName>
</protein>
<accession>A0A061FM80</accession>
<gene>
    <name evidence="1" type="ORF">TCM_042696</name>
</gene>
<reference evidence="1 2" key="1">
    <citation type="journal article" date="2013" name="Genome Biol.">
        <title>The genome sequence of the most widely cultivated cacao type and its use to identify candidate genes regulating pod color.</title>
        <authorList>
            <person name="Motamayor J.C."/>
            <person name="Mockaitis K."/>
            <person name="Schmutz J."/>
            <person name="Haiminen N."/>
            <person name="Iii D.L."/>
            <person name="Cornejo O."/>
            <person name="Findley S.D."/>
            <person name="Zheng P."/>
            <person name="Utro F."/>
            <person name="Royaert S."/>
            <person name="Saski C."/>
            <person name="Jenkins J."/>
            <person name="Podicheti R."/>
            <person name="Zhao M."/>
            <person name="Scheffler B.E."/>
            <person name="Stack J.C."/>
            <person name="Feltus F.A."/>
            <person name="Mustiga G.M."/>
            <person name="Amores F."/>
            <person name="Phillips W."/>
            <person name="Marelli J.P."/>
            <person name="May G.D."/>
            <person name="Shapiro H."/>
            <person name="Ma J."/>
            <person name="Bustamante C.D."/>
            <person name="Schnell R.J."/>
            <person name="Main D."/>
            <person name="Gilbert D."/>
            <person name="Parida L."/>
            <person name="Kuhn D.N."/>
        </authorList>
    </citation>
    <scope>NUCLEOTIDE SEQUENCE [LARGE SCALE GENOMIC DNA]</scope>
    <source>
        <strain evidence="2">cv. Matina 1-6</strain>
    </source>
</reference>
<evidence type="ECO:0000313" key="1">
    <source>
        <dbReference type="EMBL" id="EOY18028.1"/>
    </source>
</evidence>
<dbReference type="AlphaFoldDB" id="A0A061FM80"/>